<dbReference type="RefSeq" id="WP_184022154.1">
    <property type="nucleotide sequence ID" value="NZ_JACHFD010000035.1"/>
</dbReference>
<keyword evidence="2" id="KW-0964">Secreted</keyword>
<organism evidence="6 7">
    <name type="scientific">Haloferula luteola</name>
    <dbReference type="NCBI Taxonomy" id="595692"/>
    <lineage>
        <taxon>Bacteria</taxon>
        <taxon>Pseudomonadati</taxon>
        <taxon>Verrucomicrobiota</taxon>
        <taxon>Verrucomicrobiia</taxon>
        <taxon>Verrucomicrobiales</taxon>
        <taxon>Verrucomicrobiaceae</taxon>
        <taxon>Haloferula</taxon>
    </lineage>
</organism>
<feature type="compositionally biased region" description="Acidic residues" evidence="5">
    <location>
        <begin position="428"/>
        <end position="439"/>
    </location>
</feature>
<dbReference type="InterPro" id="IPR013320">
    <property type="entry name" value="ConA-like_dom_sf"/>
</dbReference>
<keyword evidence="7" id="KW-1185">Reference proteome</keyword>
<reference evidence="6 7" key="1">
    <citation type="submission" date="2020-08" db="EMBL/GenBank/DDBJ databases">
        <title>Genomic Encyclopedia of Type Strains, Phase IV (KMG-IV): sequencing the most valuable type-strain genomes for metagenomic binning, comparative biology and taxonomic classification.</title>
        <authorList>
            <person name="Goeker M."/>
        </authorList>
    </citation>
    <scope>NUCLEOTIDE SEQUENCE [LARGE SCALE GENOMIC DNA]</scope>
    <source>
        <strain evidence="6 7">YC6886</strain>
    </source>
</reference>
<dbReference type="EMBL" id="JACHFD010000035">
    <property type="protein sequence ID" value="MBB5353783.1"/>
    <property type="molecule type" value="Genomic_DNA"/>
</dbReference>
<evidence type="ECO:0000313" key="6">
    <source>
        <dbReference type="EMBL" id="MBB5353783.1"/>
    </source>
</evidence>
<dbReference type="Pfam" id="PF18884">
    <property type="entry name" value="TSP3_bac"/>
    <property type="match status" value="3"/>
</dbReference>
<evidence type="ECO:0008006" key="8">
    <source>
        <dbReference type="Google" id="ProtNLM"/>
    </source>
</evidence>
<accession>A0A840V7T2</accession>
<evidence type="ECO:0000256" key="5">
    <source>
        <dbReference type="SAM" id="MobiDB-lite"/>
    </source>
</evidence>
<dbReference type="AlphaFoldDB" id="A0A840V7T2"/>
<dbReference type="Pfam" id="PF13385">
    <property type="entry name" value="Laminin_G_3"/>
    <property type="match status" value="2"/>
</dbReference>
<proteinExistence type="predicted"/>
<evidence type="ECO:0000256" key="1">
    <source>
        <dbReference type="ARBA" id="ARBA00004613"/>
    </source>
</evidence>
<gene>
    <name evidence="6" type="ORF">HNR46_004045</name>
</gene>
<keyword evidence="3" id="KW-0732">Signal</keyword>
<dbReference type="Gene3D" id="2.60.120.200">
    <property type="match status" value="2"/>
</dbReference>
<dbReference type="InterPro" id="IPR059100">
    <property type="entry name" value="TSP3_bac"/>
</dbReference>
<keyword evidence="4" id="KW-0106">Calcium</keyword>
<feature type="region of interest" description="Disordered" evidence="5">
    <location>
        <begin position="428"/>
        <end position="453"/>
    </location>
</feature>
<evidence type="ECO:0000256" key="3">
    <source>
        <dbReference type="ARBA" id="ARBA00022729"/>
    </source>
</evidence>
<comment type="subcellular location">
    <subcellularLocation>
        <location evidence="1">Secreted</location>
    </subcellularLocation>
</comment>
<evidence type="ECO:0000313" key="7">
    <source>
        <dbReference type="Proteomes" id="UP000557717"/>
    </source>
</evidence>
<dbReference type="SUPFAM" id="SSF49899">
    <property type="entry name" value="Concanavalin A-like lectins/glucanases"/>
    <property type="match status" value="2"/>
</dbReference>
<evidence type="ECO:0000256" key="4">
    <source>
        <dbReference type="ARBA" id="ARBA00022837"/>
    </source>
</evidence>
<comment type="caution">
    <text evidence="6">The sequence shown here is derived from an EMBL/GenBank/DDBJ whole genome shotgun (WGS) entry which is preliminary data.</text>
</comment>
<dbReference type="Proteomes" id="UP000557717">
    <property type="component" value="Unassembled WGS sequence"/>
</dbReference>
<name>A0A840V7T2_9BACT</name>
<protein>
    <recommendedName>
        <fullName evidence="8">LamG-like jellyroll fold domain-containing protein</fullName>
    </recommendedName>
</protein>
<sequence length="896" mass="96255">MLWVTALSPLSADTVAYWNFEGTETSPVTDGDYVQSTAGRTEVQATGIPVPDLSGNGNQLYSWDDGGSGHVFRASAADAPFLALPLTGEANDWFIESAGDYPASFTWSSESTPTGTNLDTWTSLTWTIEASVKIQAIGAYSTFVGREGNDVSTSDAAQAPLYFQAMPNGAVRILYVDAVGNSHAAEDTAPLSPGFWYHFAATCDGSTLRLWKRATGGTFEEVATTDVTSSSNPALVDPGVDANGDPWGWTIGRGRYGTSDAPGDDHGDRWLGGIDEVRISDTALEPGEFLAGHPITPEDTDGDGLPDAWEMANLGGTLEFGPADDYDYDDATNLMEYRASTDPDDSDDWPDIDGDGMNDGWEMAFFPNPPPNELAASPDDDPDNDYNSNLVEFLAGTDPLSEFSYPDEDQDWLNDGWERHFFPELTDLEDVDPDADPDGDTYSNLDEHDWGTSPVDMISSPDMDGDGLPDGWELKYFQVADEDIATVMAYQDGRSDPDGDSVNNLLEYVAGSDPTDAESKDTLLAYWRFEEATEGDVPSGGNGELAYPGWVKDASVYGHHLMTWATYTAPNYDSVVPAATIPATGAANDGSMYFLRNTNGVYFIESLFTTPAAYLDKGVACLQLAEFDEFTVEASFNTSVTGVWQVPICKSGNPIGGQPPFTIKIDTSDLIRAAIVDGSGEAKEIIGTTPVVAGSWYSVAVTATESELQLWIKYPGDASYTLDGTLAISGAWYRPEEGAMDGVWSIGTGEWAGTTTDAFQGNVDEVRIHARALSESEFLFHEDGASGFAAWADAEISDPAQRGESDDADGDGTTNYVEYLLGLAPMDGASFFFVGWQGGSLEWPAASGLEFTIERSETLETWEVVGTVTATGDTGSWTDPAPPEGRAFYRVVLATD</sequence>
<evidence type="ECO:0000256" key="2">
    <source>
        <dbReference type="ARBA" id="ARBA00022525"/>
    </source>
</evidence>